<protein>
    <submittedName>
        <fullName evidence="2">Uncharacterized protein</fullName>
    </submittedName>
</protein>
<keyword evidence="2" id="KW-0614">Plasmid</keyword>
<organism evidence="2">
    <name type="scientific">Pseudomonas syringae pv. actinidiae</name>
    <dbReference type="NCBI Taxonomy" id="103796"/>
    <lineage>
        <taxon>Bacteria</taxon>
        <taxon>Pseudomonadati</taxon>
        <taxon>Pseudomonadota</taxon>
        <taxon>Gammaproteobacteria</taxon>
        <taxon>Pseudomonadales</taxon>
        <taxon>Pseudomonadaceae</taxon>
        <taxon>Pseudomonas</taxon>
        <taxon>Pseudomonas syringae</taxon>
    </lineage>
</organism>
<evidence type="ECO:0000256" key="1">
    <source>
        <dbReference type="SAM" id="MobiDB-lite"/>
    </source>
</evidence>
<proteinExistence type="predicted"/>
<dbReference type="AlphaFoldDB" id="A0A2P0QFP2"/>
<accession>A0A2P0QFP2</accession>
<geneLocation type="plasmid" evidence="2">
    <name>pPU_RT811</name>
</geneLocation>
<dbReference type="EMBL" id="KX009063">
    <property type="protein sequence ID" value="ARO45192.1"/>
    <property type="molecule type" value="Genomic_DNA"/>
</dbReference>
<evidence type="ECO:0000313" key="2">
    <source>
        <dbReference type="EMBL" id="ARO45192.1"/>
    </source>
</evidence>
<feature type="region of interest" description="Disordered" evidence="1">
    <location>
        <begin position="1"/>
        <end position="37"/>
    </location>
</feature>
<sequence>MPSVPGHPAAAVPDLKGKDSGYALRARPSIQLQQCPT</sequence>
<reference evidence="2" key="1">
    <citation type="submission" date="2016-03" db="EMBL/GenBank/DDBJ databases">
        <title>The evolution of Pseudomonas syringae pv. actinidiae in New Zealand.</title>
        <authorList>
            <person name="Taiaroa G."/>
            <person name="Poulter R.T.M."/>
            <person name="Lamont I."/>
            <person name="Stockwell P."/>
            <person name="Butler M.I."/>
        </authorList>
    </citation>
    <scope>NUCLEOTIDE SEQUENCE</scope>
    <source>
        <strain evidence="2">RT811</strain>
        <plasmid evidence="2">pPU_RT811</plasmid>
    </source>
</reference>
<name>A0A2P0QFP2_PSESF</name>